<protein>
    <submittedName>
        <fullName evidence="3">LruC domain-containing protein</fullName>
    </submittedName>
</protein>
<dbReference type="InterPro" id="IPR025193">
    <property type="entry name" value="DUF4114"/>
</dbReference>
<organism evidence="3 4">
    <name type="scientific">Mucilaginibacter mallensis</name>
    <dbReference type="NCBI Taxonomy" id="652787"/>
    <lineage>
        <taxon>Bacteria</taxon>
        <taxon>Pseudomonadati</taxon>
        <taxon>Bacteroidota</taxon>
        <taxon>Sphingobacteriia</taxon>
        <taxon>Sphingobacteriales</taxon>
        <taxon>Sphingobacteriaceae</taxon>
        <taxon>Mucilaginibacter</taxon>
    </lineage>
</organism>
<feature type="domain" description="DUF4842" evidence="2">
    <location>
        <begin position="479"/>
        <end position="686"/>
    </location>
</feature>
<proteinExistence type="predicted"/>
<dbReference type="AlphaFoldDB" id="A0A1H1T5Q9"/>
<accession>A0A1H1T5Q9</accession>
<evidence type="ECO:0000313" key="3">
    <source>
        <dbReference type="EMBL" id="SDS54979.1"/>
    </source>
</evidence>
<dbReference type="Pfam" id="PF16130">
    <property type="entry name" value="DUF4842"/>
    <property type="match status" value="1"/>
</dbReference>
<keyword evidence="4" id="KW-1185">Reference proteome</keyword>
<dbReference type="InterPro" id="IPR032295">
    <property type="entry name" value="DUF4842"/>
</dbReference>
<feature type="domain" description="DUF4114" evidence="1">
    <location>
        <begin position="312"/>
        <end position="396"/>
    </location>
</feature>
<evidence type="ECO:0000259" key="2">
    <source>
        <dbReference type="Pfam" id="PF16130"/>
    </source>
</evidence>
<sequence length="702" mass="74177">MIKLYTGLFLLCLAGLISCKKSSDNSKKGSQPVVKIAPDGFNYATARNVKLNLTLQSPTGQALSGIVVSVYRPDSTAATNAIFKGTTDKNGNLTATISVPTSINSLIIDPAYLGLMHNAHANINANAITASLGGSAGYSGDIVPDALPTSGSGSGTALNLMHTASVVNGSTTYSYPSPYTATSNAVLNTLQFPATEGVPKYLVTSDVVSSTLLSYVNASLPEGKPVTTTHPNYLSSTAVSTLNVTATADVWVTFVAEGAGNLNSLAYYTYPTGTPPASTADIKTATLIFPNASGLGSGGGLLAGDKVKLGTFPAGTSIGFILLAYAWTGLGVDVTTPKYYSTDALNPETTVSLQKHTVVLYDSADNLTLIGFEDTNRQTGGSDNDFNDVVFYATSNPVTAISNTNIPPIAKPLDTDGDGVPDASDAFPNDPTRAYITYYPSQTGFASIAFEDNWPSKGDYDMNDLVLNYRYTFVSNAQNQVVTLQADYNVAAAGASFKNGFGLQLPVAASAVQSVTGQLFKNTYITLASNGVEAGQSKAVIIPFDNTDAMINNPDFSFFVNTENSKSKVTGITSSVLVTFTTPIAQSTLDVSTFNPFLISNGRRTYEVHLPGYAPTDKADTKLFGTNDDASVPSQGKYYLSNANWPWAINYTTPFVYPIEGINITNAYLHFADWAGSAGASYTDWYSNTADGYRNNDNLYLK</sequence>
<dbReference type="Proteomes" id="UP000199679">
    <property type="component" value="Chromosome I"/>
</dbReference>
<evidence type="ECO:0000259" key="1">
    <source>
        <dbReference type="Pfam" id="PF13448"/>
    </source>
</evidence>
<dbReference type="RefSeq" id="WP_091370579.1">
    <property type="nucleotide sequence ID" value="NZ_LT629740.1"/>
</dbReference>
<reference evidence="3 4" key="1">
    <citation type="submission" date="2016-10" db="EMBL/GenBank/DDBJ databases">
        <authorList>
            <person name="de Groot N.N."/>
        </authorList>
    </citation>
    <scope>NUCLEOTIDE SEQUENCE [LARGE SCALE GENOMIC DNA]</scope>
    <source>
        <strain evidence="3 4">MP1X4</strain>
    </source>
</reference>
<evidence type="ECO:0000313" key="4">
    <source>
        <dbReference type="Proteomes" id="UP000199679"/>
    </source>
</evidence>
<dbReference type="NCBIfam" id="TIGR04456">
    <property type="entry name" value="LruC_dom"/>
    <property type="match status" value="1"/>
</dbReference>
<dbReference type="Pfam" id="PF13448">
    <property type="entry name" value="DUF4114"/>
    <property type="match status" value="1"/>
</dbReference>
<dbReference type="STRING" id="652787.SAMN05216490_1360"/>
<name>A0A1H1T5Q9_MUCMA</name>
<dbReference type="InterPro" id="IPR031025">
    <property type="entry name" value="LruC_dom"/>
</dbReference>
<dbReference type="PROSITE" id="PS51257">
    <property type="entry name" value="PROKAR_LIPOPROTEIN"/>
    <property type="match status" value="1"/>
</dbReference>
<gene>
    <name evidence="3" type="ORF">SAMN05216490_1360</name>
</gene>
<dbReference type="EMBL" id="LT629740">
    <property type="protein sequence ID" value="SDS54979.1"/>
    <property type="molecule type" value="Genomic_DNA"/>
</dbReference>
<dbReference type="OrthoDB" id="1204817at2"/>